<evidence type="ECO:0000313" key="3">
    <source>
        <dbReference type="Proteomes" id="UP000016462"/>
    </source>
</evidence>
<proteinExistence type="predicted"/>
<sequence>MRYIQFLLLMIVMIGSFVVMGSAAQFVGFEGIVFSAGLLAFCLVVLIAVEIGRRGLRQR</sequence>
<evidence type="ECO:0000313" key="2">
    <source>
        <dbReference type="EMBL" id="ERG65621.1"/>
    </source>
</evidence>
<evidence type="ECO:0000256" key="1">
    <source>
        <dbReference type="SAM" id="Phobius"/>
    </source>
</evidence>
<dbReference type="EMBL" id="ASHR01000001">
    <property type="protein sequence ID" value="ERG65621.1"/>
    <property type="molecule type" value="Genomic_DNA"/>
</dbReference>
<protein>
    <submittedName>
        <fullName evidence="2">Uncharacterized protein</fullName>
    </submittedName>
</protein>
<keyword evidence="1" id="KW-0472">Membrane</keyword>
<comment type="caution">
    <text evidence="2">The sequence shown here is derived from an EMBL/GenBank/DDBJ whole genome shotgun (WGS) entry which is preliminary data.</text>
</comment>
<dbReference type="RefSeq" id="WP_021009285.1">
    <property type="nucleotide sequence ID" value="NZ_ASHR01000001.1"/>
</dbReference>
<feature type="transmembrane region" description="Helical" evidence="1">
    <location>
        <begin position="7"/>
        <end position="26"/>
    </location>
</feature>
<keyword evidence="1" id="KW-0812">Transmembrane</keyword>
<name>U1MUI8_9MICO</name>
<dbReference type="AlphaFoldDB" id="U1MUI8"/>
<organism evidence="2 3">
    <name type="scientific">Agrococcus pavilionensis RW1</name>
    <dbReference type="NCBI Taxonomy" id="1330458"/>
    <lineage>
        <taxon>Bacteria</taxon>
        <taxon>Bacillati</taxon>
        <taxon>Actinomycetota</taxon>
        <taxon>Actinomycetes</taxon>
        <taxon>Micrococcales</taxon>
        <taxon>Microbacteriaceae</taxon>
        <taxon>Agrococcus</taxon>
    </lineage>
</organism>
<feature type="transmembrane region" description="Helical" evidence="1">
    <location>
        <begin position="32"/>
        <end position="52"/>
    </location>
</feature>
<gene>
    <name evidence="2" type="ORF">L332_14380</name>
</gene>
<keyword evidence="1" id="KW-1133">Transmembrane helix</keyword>
<dbReference type="Proteomes" id="UP000016462">
    <property type="component" value="Unassembled WGS sequence"/>
</dbReference>
<keyword evidence="3" id="KW-1185">Reference proteome</keyword>
<accession>U1MUI8</accession>
<reference evidence="2 3" key="1">
    <citation type="journal article" date="2013" name="Genome Announc.">
        <title>First draft genome sequence from a member of the genus agrococcus, isolated from modern microbialites.</title>
        <authorList>
            <person name="White R.A.III."/>
            <person name="Grassa C.J."/>
            <person name="Suttle C.A."/>
        </authorList>
    </citation>
    <scope>NUCLEOTIDE SEQUENCE [LARGE SCALE GENOMIC DNA]</scope>
    <source>
        <strain evidence="2 3">RW1</strain>
    </source>
</reference>